<accession>A0A4P9WHE2</accession>
<feature type="chain" id="PRO_5020994517" evidence="1">
    <location>
        <begin position="20"/>
        <end position="120"/>
    </location>
</feature>
<feature type="signal peptide" evidence="1">
    <location>
        <begin position="1"/>
        <end position="19"/>
    </location>
</feature>
<evidence type="ECO:0000256" key="1">
    <source>
        <dbReference type="SAM" id="SignalP"/>
    </source>
</evidence>
<dbReference type="EMBL" id="KZ995524">
    <property type="protein sequence ID" value="RKO90500.1"/>
    <property type="molecule type" value="Genomic_DNA"/>
</dbReference>
<keyword evidence="1" id="KW-0732">Signal</keyword>
<dbReference type="Proteomes" id="UP000269721">
    <property type="component" value="Unassembled WGS sequence"/>
</dbReference>
<organism evidence="2 3">
    <name type="scientific">Blyttiomyces helicus</name>
    <dbReference type="NCBI Taxonomy" id="388810"/>
    <lineage>
        <taxon>Eukaryota</taxon>
        <taxon>Fungi</taxon>
        <taxon>Fungi incertae sedis</taxon>
        <taxon>Chytridiomycota</taxon>
        <taxon>Chytridiomycota incertae sedis</taxon>
        <taxon>Chytridiomycetes</taxon>
        <taxon>Chytridiomycetes incertae sedis</taxon>
        <taxon>Blyttiomyces</taxon>
    </lineage>
</organism>
<evidence type="ECO:0000313" key="3">
    <source>
        <dbReference type="Proteomes" id="UP000269721"/>
    </source>
</evidence>
<keyword evidence="3" id="KW-1185">Reference proteome</keyword>
<protein>
    <submittedName>
        <fullName evidence="2">Uncharacterized protein</fullName>
    </submittedName>
</protein>
<dbReference type="AlphaFoldDB" id="A0A4P9WHE2"/>
<name>A0A4P9WHE2_9FUNG</name>
<reference evidence="3" key="1">
    <citation type="journal article" date="2018" name="Nat. Microbiol.">
        <title>Leveraging single-cell genomics to expand the fungal tree of life.</title>
        <authorList>
            <person name="Ahrendt S.R."/>
            <person name="Quandt C.A."/>
            <person name="Ciobanu D."/>
            <person name="Clum A."/>
            <person name="Salamov A."/>
            <person name="Andreopoulos B."/>
            <person name="Cheng J.F."/>
            <person name="Woyke T."/>
            <person name="Pelin A."/>
            <person name="Henrissat B."/>
            <person name="Reynolds N.K."/>
            <person name="Benny G.L."/>
            <person name="Smith M.E."/>
            <person name="James T.Y."/>
            <person name="Grigoriev I.V."/>
        </authorList>
    </citation>
    <scope>NUCLEOTIDE SEQUENCE [LARGE SCALE GENOMIC DNA]</scope>
</reference>
<gene>
    <name evidence="2" type="ORF">BDK51DRAFT_30390</name>
</gene>
<proteinExistence type="predicted"/>
<sequence>MLMLVQLARALAKLPLVPADEICVWDIEPAMLTMRKTGIYQSYANNVIDVSRDPADPLLTKVLYLAARAASRALHPPCLPLPNAPPTTCTLAVAEAFADGIFQASTDTANQTLPAVLKAA</sequence>
<evidence type="ECO:0000313" key="2">
    <source>
        <dbReference type="EMBL" id="RKO90500.1"/>
    </source>
</evidence>